<reference evidence="1" key="1">
    <citation type="submission" date="2018-05" db="EMBL/GenBank/DDBJ databases">
        <authorList>
            <person name="Lanie J.A."/>
            <person name="Ng W.-L."/>
            <person name="Kazmierczak K.M."/>
            <person name="Andrzejewski T.M."/>
            <person name="Davidsen T.M."/>
            <person name="Wayne K.J."/>
            <person name="Tettelin H."/>
            <person name="Glass J.I."/>
            <person name="Rusch D."/>
            <person name="Podicherti R."/>
            <person name="Tsui H.-C.T."/>
            <person name="Winkler M.E."/>
        </authorList>
    </citation>
    <scope>NUCLEOTIDE SEQUENCE</scope>
</reference>
<organism evidence="1">
    <name type="scientific">marine metagenome</name>
    <dbReference type="NCBI Taxonomy" id="408172"/>
    <lineage>
        <taxon>unclassified sequences</taxon>
        <taxon>metagenomes</taxon>
        <taxon>ecological metagenomes</taxon>
    </lineage>
</organism>
<evidence type="ECO:0000313" key="1">
    <source>
        <dbReference type="EMBL" id="SVB03291.1"/>
    </source>
</evidence>
<dbReference type="EMBL" id="UINC01026225">
    <property type="protein sequence ID" value="SVB03291.1"/>
    <property type="molecule type" value="Genomic_DNA"/>
</dbReference>
<accession>A0A382APR7</accession>
<name>A0A382APR7_9ZZZZ</name>
<proteinExistence type="predicted"/>
<gene>
    <name evidence="1" type="ORF">METZ01_LOCUS156145</name>
</gene>
<sequence length="133" mass="14540">MKRSLLLMVVLSACSPTVYSTAFVSLPPKEPDSVISVYEATSPACLFEEIGMLTSPFNKWVSIDGGLTFRRNLTMEKVLDAFRDEARELGGDALITPVSLRSLEGVDQSSSADSNGFLSAIVIRFTDPECQRE</sequence>
<protein>
    <submittedName>
        <fullName evidence="1">Uncharacterized protein</fullName>
    </submittedName>
</protein>
<dbReference type="AlphaFoldDB" id="A0A382APR7"/>